<keyword evidence="2" id="KW-1185">Reference proteome</keyword>
<evidence type="ECO:0008006" key="3">
    <source>
        <dbReference type="Google" id="ProtNLM"/>
    </source>
</evidence>
<sequence length="555" mass="61990">MVLQLPVDILHLICNELSNQIDFDTLYNCAQTNKQLAIPALTSLYSIAHHSNFSDAASNAFIPHQETLLQKWAILWRSIILSSLDRTYFIYCRYLRELDLNDLGQLFEADKFRTKIEKKFFEGELSKLRILSNTARPNTERLDINAVTNRVGDVVTEKAPLLEAISSNSGLDSSSALRKWIPMLSKLQELKLFNGKTLADPAIPELITAHCPFFRRLWIFLWVTPESDHQLATFIQGIPTPTLHSLQIFSANGIGAESFLGLNHHAPTLKLLRLSAKPAHLALLSSCTQIETLILEDPTGTSDLEHDDPSAFATIASWLQSCHYLRVLEFNKFPPAAALITPALLSPAPDNSNNSDDTRALPHLHRLQVEGYAMRHASARAFHEALAHQRGLRTLVLKGDAEGSGRADCDALCEAVGAIGGLRDLKLRGVSEFFANEHVSYLAGNLPELEHLYVEGWAIGDGVWGALGGLRKLQWISFMGLTQFTREGLMGFVRRLRRPGNEGIVVMVDNADLEGRLSEEEQAEVREAILERVDGRFEYTLYRDPDLSEFEGESD</sequence>
<protein>
    <recommendedName>
        <fullName evidence="3">F-box domain-containing protein</fullName>
    </recommendedName>
</protein>
<dbReference type="Gene3D" id="3.80.10.10">
    <property type="entry name" value="Ribonuclease Inhibitor"/>
    <property type="match status" value="2"/>
</dbReference>
<dbReference type="EMBL" id="ML991815">
    <property type="protein sequence ID" value="KAF2232493.1"/>
    <property type="molecule type" value="Genomic_DNA"/>
</dbReference>
<dbReference type="OrthoDB" id="10028886at2759"/>
<reference evidence="1" key="1">
    <citation type="journal article" date="2020" name="Stud. Mycol.">
        <title>101 Dothideomycetes genomes: a test case for predicting lifestyles and emergence of pathogens.</title>
        <authorList>
            <person name="Haridas S."/>
            <person name="Albert R."/>
            <person name="Binder M."/>
            <person name="Bloem J."/>
            <person name="Labutti K."/>
            <person name="Salamov A."/>
            <person name="Andreopoulos B."/>
            <person name="Baker S."/>
            <person name="Barry K."/>
            <person name="Bills G."/>
            <person name="Bluhm B."/>
            <person name="Cannon C."/>
            <person name="Castanera R."/>
            <person name="Culley D."/>
            <person name="Daum C."/>
            <person name="Ezra D."/>
            <person name="Gonzalez J."/>
            <person name="Henrissat B."/>
            <person name="Kuo A."/>
            <person name="Liang C."/>
            <person name="Lipzen A."/>
            <person name="Lutzoni F."/>
            <person name="Magnuson J."/>
            <person name="Mondo S."/>
            <person name="Nolan M."/>
            <person name="Ohm R."/>
            <person name="Pangilinan J."/>
            <person name="Park H.-J."/>
            <person name="Ramirez L."/>
            <person name="Alfaro M."/>
            <person name="Sun H."/>
            <person name="Tritt A."/>
            <person name="Yoshinaga Y."/>
            <person name="Zwiers L.-H."/>
            <person name="Turgeon B."/>
            <person name="Goodwin S."/>
            <person name="Spatafora J."/>
            <person name="Crous P."/>
            <person name="Grigoriev I."/>
        </authorList>
    </citation>
    <scope>NUCLEOTIDE SEQUENCE</scope>
    <source>
        <strain evidence="1">Tuck. ex Michener</strain>
    </source>
</reference>
<dbReference type="Proteomes" id="UP000800092">
    <property type="component" value="Unassembled WGS sequence"/>
</dbReference>
<dbReference type="InterPro" id="IPR032675">
    <property type="entry name" value="LRR_dom_sf"/>
</dbReference>
<gene>
    <name evidence="1" type="ORF">EV356DRAFT_578362</name>
</gene>
<evidence type="ECO:0000313" key="1">
    <source>
        <dbReference type="EMBL" id="KAF2232493.1"/>
    </source>
</evidence>
<evidence type="ECO:0000313" key="2">
    <source>
        <dbReference type="Proteomes" id="UP000800092"/>
    </source>
</evidence>
<organism evidence="1 2">
    <name type="scientific">Viridothelium virens</name>
    <name type="common">Speckled blister lichen</name>
    <name type="synonym">Trypethelium virens</name>
    <dbReference type="NCBI Taxonomy" id="1048519"/>
    <lineage>
        <taxon>Eukaryota</taxon>
        <taxon>Fungi</taxon>
        <taxon>Dikarya</taxon>
        <taxon>Ascomycota</taxon>
        <taxon>Pezizomycotina</taxon>
        <taxon>Dothideomycetes</taxon>
        <taxon>Dothideomycetes incertae sedis</taxon>
        <taxon>Trypetheliales</taxon>
        <taxon>Trypetheliaceae</taxon>
        <taxon>Viridothelium</taxon>
    </lineage>
</organism>
<name>A0A6A6H4P5_VIRVR</name>
<dbReference type="SUPFAM" id="SSF52047">
    <property type="entry name" value="RNI-like"/>
    <property type="match status" value="1"/>
</dbReference>
<proteinExistence type="predicted"/>
<dbReference type="AlphaFoldDB" id="A0A6A6H4P5"/>
<accession>A0A6A6H4P5</accession>